<accession>A0ABX2H7S0</accession>
<feature type="transmembrane region" description="Helical" evidence="1">
    <location>
        <begin position="122"/>
        <end position="145"/>
    </location>
</feature>
<feature type="transmembrane region" description="Helical" evidence="1">
    <location>
        <begin position="73"/>
        <end position="92"/>
    </location>
</feature>
<dbReference type="Proteomes" id="UP001644719">
    <property type="component" value="Unassembled WGS sequence"/>
</dbReference>
<keyword evidence="1" id="KW-0472">Membrane</keyword>
<organism evidence="2 3">
    <name type="scientific">Blautia faecis</name>
    <dbReference type="NCBI Taxonomy" id="871665"/>
    <lineage>
        <taxon>Bacteria</taxon>
        <taxon>Bacillati</taxon>
        <taxon>Bacillota</taxon>
        <taxon>Clostridia</taxon>
        <taxon>Lachnospirales</taxon>
        <taxon>Lachnospiraceae</taxon>
        <taxon>Blautia</taxon>
    </lineage>
</organism>
<feature type="transmembrane region" description="Helical" evidence="1">
    <location>
        <begin position="12"/>
        <end position="30"/>
    </location>
</feature>
<evidence type="ECO:0000313" key="2">
    <source>
        <dbReference type="EMBL" id="NSG85375.1"/>
    </source>
</evidence>
<sequence length="216" mass="22806">MNKKFTTSQITLLGLMIAILLLMAYTPLGYLNIGPLAITFNIIPVAISAITMGPVGGAIAGAVFGLTSFGQCIGIGGTSLMGVTLFGINPFLAFVQRFIPRLVDGLLLGYIFQGVRRKSKNIYLSCAVTGFLSAFLNTLFFMGLLVGLFGNTEYVQGLMGGKNVILFICTFVGINAVCEMLSATVITGAVGAALYKARLLPGTEKKSEKVVKTAEV</sequence>
<feature type="transmembrane region" description="Helical" evidence="1">
    <location>
        <begin position="165"/>
        <end position="195"/>
    </location>
</feature>
<feature type="transmembrane region" description="Helical" evidence="1">
    <location>
        <begin position="42"/>
        <end position="66"/>
    </location>
</feature>
<evidence type="ECO:0000256" key="1">
    <source>
        <dbReference type="SAM" id="Phobius"/>
    </source>
</evidence>
<dbReference type="Gene3D" id="1.10.1760.20">
    <property type="match status" value="1"/>
</dbReference>
<dbReference type="RefSeq" id="WP_118579913.1">
    <property type="nucleotide sequence ID" value="NZ_JAAITS010000018.1"/>
</dbReference>
<keyword evidence="1" id="KW-0812">Transmembrane</keyword>
<dbReference type="EMBL" id="JAAITS010000018">
    <property type="protein sequence ID" value="NSG85375.1"/>
    <property type="molecule type" value="Genomic_DNA"/>
</dbReference>
<dbReference type="Pfam" id="PF12822">
    <property type="entry name" value="ECF_trnsprt"/>
    <property type="match status" value="1"/>
</dbReference>
<comment type="caution">
    <text evidence="2">The sequence shown here is derived from an EMBL/GenBank/DDBJ whole genome shotgun (WGS) entry which is preliminary data.</text>
</comment>
<name>A0ABX2H7S0_9FIRM</name>
<reference evidence="2 3" key="1">
    <citation type="journal article" date="2020" name="Cell Host Microbe">
        <title>Functional and Genomic Variation between Human-Derived Isolates of Lachnospiraceae Reveals Inter- and Intra-Species Diversity.</title>
        <authorList>
            <person name="Sorbara M.T."/>
            <person name="Littmann E.R."/>
            <person name="Fontana E."/>
            <person name="Moody T.U."/>
            <person name="Kohout C.E."/>
            <person name="Gjonbalaj M."/>
            <person name="Eaton V."/>
            <person name="Seok R."/>
            <person name="Leiner I.M."/>
            <person name="Pamer E.G."/>
        </authorList>
    </citation>
    <scope>NUCLEOTIDE SEQUENCE [LARGE SCALE GENOMIC DNA]</scope>
    <source>
        <strain evidence="2 3">MSK.17.74</strain>
    </source>
</reference>
<evidence type="ECO:0000313" key="3">
    <source>
        <dbReference type="Proteomes" id="UP001644719"/>
    </source>
</evidence>
<dbReference type="InterPro" id="IPR024529">
    <property type="entry name" value="ECF_trnsprt_substrate-spec"/>
</dbReference>
<proteinExistence type="predicted"/>
<keyword evidence="3" id="KW-1185">Reference proteome</keyword>
<protein>
    <submittedName>
        <fullName evidence="2">ECF transporter S component</fullName>
    </submittedName>
</protein>
<keyword evidence="1" id="KW-1133">Transmembrane helix</keyword>
<gene>
    <name evidence="2" type="ORF">G5B17_08000</name>
</gene>